<evidence type="ECO:0000256" key="3">
    <source>
        <dbReference type="ARBA" id="ARBA00023125"/>
    </source>
</evidence>
<dbReference type="Pfam" id="PF00126">
    <property type="entry name" value="HTH_1"/>
    <property type="match status" value="1"/>
</dbReference>
<dbReference type="InterPro" id="IPR000847">
    <property type="entry name" value="LysR_HTH_N"/>
</dbReference>
<evidence type="ECO:0000256" key="2">
    <source>
        <dbReference type="ARBA" id="ARBA00023015"/>
    </source>
</evidence>
<sequence length="287" mass="32293">MFNLQQLETLVLCVECGSFSAAARKLGKAQSAVSTAISNLEIDAGILIFDRSSRIPVLTEQGQHLYTRACALLEHAQSITNMLHSFNSGVEAKLTIAVNYVLLTPNFYKMLGEFSTQFPDTELSLRVTDNDNVALLVASNAADIGFMIWGTTYPAGINVGLVGHLPFSVAVHQSHPLIHEDVKVFEQVKRYRQIVLNDKHCHYSNAFSPRVTYVNHLESAVELLRVDNNWLLIPNHVIDKYHDIERLELPDEECDCLIQIDRVIGKEKHIGIALEWLKYQSISCYKN</sequence>
<evidence type="ECO:0000259" key="5">
    <source>
        <dbReference type="PROSITE" id="PS50931"/>
    </source>
</evidence>
<dbReference type="PRINTS" id="PR00039">
    <property type="entry name" value="HTHLYSR"/>
</dbReference>
<dbReference type="EMBL" id="MJMI01000082">
    <property type="protein sequence ID" value="OLQ93824.1"/>
    <property type="molecule type" value="Genomic_DNA"/>
</dbReference>
<dbReference type="Gene3D" id="3.40.190.290">
    <property type="match status" value="1"/>
</dbReference>
<dbReference type="SUPFAM" id="SSF53850">
    <property type="entry name" value="Periplasmic binding protein-like II"/>
    <property type="match status" value="1"/>
</dbReference>
<dbReference type="Gene3D" id="1.10.10.10">
    <property type="entry name" value="Winged helix-like DNA-binding domain superfamily/Winged helix DNA-binding domain"/>
    <property type="match status" value="1"/>
</dbReference>
<evidence type="ECO:0000256" key="1">
    <source>
        <dbReference type="ARBA" id="ARBA00009437"/>
    </source>
</evidence>
<keyword evidence="2" id="KW-0805">Transcription regulation</keyword>
<dbReference type="PROSITE" id="PS50931">
    <property type="entry name" value="HTH_LYSR"/>
    <property type="match status" value="1"/>
</dbReference>
<organism evidence="6 7">
    <name type="scientific">Vibrio ponticus</name>
    <dbReference type="NCBI Taxonomy" id="265668"/>
    <lineage>
        <taxon>Bacteria</taxon>
        <taxon>Pseudomonadati</taxon>
        <taxon>Pseudomonadota</taxon>
        <taxon>Gammaproteobacteria</taxon>
        <taxon>Vibrionales</taxon>
        <taxon>Vibrionaceae</taxon>
        <taxon>Vibrio</taxon>
    </lineage>
</organism>
<accession>A0ABX3FL75</accession>
<dbReference type="RefSeq" id="WP_075649021.1">
    <property type="nucleotide sequence ID" value="NZ_AP019657.1"/>
</dbReference>
<proteinExistence type="inferred from homology"/>
<reference evidence="6 7" key="1">
    <citation type="submission" date="2016-09" db="EMBL/GenBank/DDBJ databases">
        <title>Genomic Taxonomy of the Vibrionaceae.</title>
        <authorList>
            <person name="Gonzalez-Castillo A."/>
            <person name="Gomez-Gil B."/>
            <person name="Enciso-Ibarra K."/>
        </authorList>
    </citation>
    <scope>NUCLEOTIDE SEQUENCE [LARGE SCALE GENOMIC DNA]</scope>
    <source>
        <strain evidence="6 7">CAIM 1731</strain>
    </source>
</reference>
<comment type="similarity">
    <text evidence="1">Belongs to the LysR transcriptional regulatory family.</text>
</comment>
<dbReference type="Pfam" id="PF03466">
    <property type="entry name" value="LysR_substrate"/>
    <property type="match status" value="1"/>
</dbReference>
<comment type="caution">
    <text evidence="6">The sequence shown here is derived from an EMBL/GenBank/DDBJ whole genome shotgun (WGS) entry which is preliminary data.</text>
</comment>
<evidence type="ECO:0000256" key="4">
    <source>
        <dbReference type="ARBA" id="ARBA00023163"/>
    </source>
</evidence>
<name>A0ABX3FL75_9VIBR</name>
<keyword evidence="4" id="KW-0804">Transcription</keyword>
<dbReference type="Proteomes" id="UP000186206">
    <property type="component" value="Unassembled WGS sequence"/>
</dbReference>
<protein>
    <submittedName>
        <fullName evidence="6">LysR family transcriptional regulator</fullName>
    </submittedName>
</protein>
<dbReference type="InterPro" id="IPR036390">
    <property type="entry name" value="WH_DNA-bd_sf"/>
</dbReference>
<dbReference type="CDD" id="cd05466">
    <property type="entry name" value="PBP2_LTTR_substrate"/>
    <property type="match status" value="1"/>
</dbReference>
<keyword evidence="3" id="KW-0238">DNA-binding</keyword>
<dbReference type="InterPro" id="IPR036388">
    <property type="entry name" value="WH-like_DNA-bd_sf"/>
</dbReference>
<feature type="domain" description="HTH lysR-type" evidence="5">
    <location>
        <begin position="2"/>
        <end position="59"/>
    </location>
</feature>
<evidence type="ECO:0000313" key="6">
    <source>
        <dbReference type="EMBL" id="OLQ93824.1"/>
    </source>
</evidence>
<gene>
    <name evidence="6" type="ORF">BIY21_10400</name>
</gene>
<dbReference type="InterPro" id="IPR005119">
    <property type="entry name" value="LysR_subst-bd"/>
</dbReference>
<keyword evidence="7" id="KW-1185">Reference proteome</keyword>
<evidence type="ECO:0000313" key="7">
    <source>
        <dbReference type="Proteomes" id="UP000186206"/>
    </source>
</evidence>
<dbReference type="PANTHER" id="PTHR30126">
    <property type="entry name" value="HTH-TYPE TRANSCRIPTIONAL REGULATOR"/>
    <property type="match status" value="1"/>
</dbReference>
<dbReference type="PANTHER" id="PTHR30126:SF91">
    <property type="entry name" value="LYSR FAMILY TRANSCRIPTIONAL REGULATOR"/>
    <property type="match status" value="1"/>
</dbReference>
<dbReference type="SUPFAM" id="SSF46785">
    <property type="entry name" value="Winged helix' DNA-binding domain"/>
    <property type="match status" value="1"/>
</dbReference>